<proteinExistence type="predicted"/>
<dbReference type="AlphaFoldDB" id="B3RN74"/>
<dbReference type="eggNOG" id="KOG3565">
    <property type="taxonomic scope" value="Eukaryota"/>
</dbReference>
<dbReference type="Proteomes" id="UP000009022">
    <property type="component" value="Unassembled WGS sequence"/>
</dbReference>
<dbReference type="KEGG" id="tad:TRIADDRAFT_53065"/>
<dbReference type="Gene3D" id="1.20.1270.60">
    <property type="entry name" value="Arfaptin homology (AH) domain/BAR domain"/>
    <property type="match status" value="1"/>
</dbReference>
<dbReference type="PhylomeDB" id="B3RN74"/>
<reference evidence="8 9" key="1">
    <citation type="journal article" date="2008" name="Nature">
        <title>The Trichoplax genome and the nature of placozoans.</title>
        <authorList>
            <person name="Srivastava M."/>
            <person name="Begovic E."/>
            <person name="Chapman J."/>
            <person name="Putnam N.H."/>
            <person name="Hellsten U."/>
            <person name="Kawashima T."/>
            <person name="Kuo A."/>
            <person name="Mitros T."/>
            <person name="Salamov A."/>
            <person name="Carpenter M.L."/>
            <person name="Signorovitch A.Y."/>
            <person name="Moreno M.A."/>
            <person name="Kamm K."/>
            <person name="Grimwood J."/>
            <person name="Schmutz J."/>
            <person name="Shapiro H."/>
            <person name="Grigoriev I.V."/>
            <person name="Buss L.W."/>
            <person name="Schierwater B."/>
            <person name="Dellaporta S.L."/>
            <person name="Rokhsar D.S."/>
        </authorList>
    </citation>
    <scope>NUCLEOTIDE SEQUENCE [LARGE SCALE GENOMIC DNA]</scope>
    <source>
        <strain evidence="8 9">Grell-BS-1999</strain>
    </source>
</reference>
<feature type="coiled-coil region" evidence="5">
    <location>
        <begin position="312"/>
        <end position="346"/>
    </location>
</feature>
<dbReference type="CDD" id="cd11911">
    <property type="entry name" value="SH3_CIP4-like"/>
    <property type="match status" value="1"/>
</dbReference>
<keyword evidence="1 3" id="KW-0728">SH3 domain</keyword>
<dbReference type="SUPFAM" id="SSF50044">
    <property type="entry name" value="SH3-domain"/>
    <property type="match status" value="1"/>
</dbReference>
<dbReference type="InterPro" id="IPR001060">
    <property type="entry name" value="FCH_dom"/>
</dbReference>
<dbReference type="PROSITE" id="PS51741">
    <property type="entry name" value="F_BAR"/>
    <property type="match status" value="1"/>
</dbReference>
<protein>
    <recommendedName>
        <fullName evidence="10">SH3 domain-containing protein</fullName>
    </recommendedName>
</protein>
<evidence type="ECO:0000259" key="6">
    <source>
        <dbReference type="PROSITE" id="PS50002"/>
    </source>
</evidence>
<evidence type="ECO:0000256" key="4">
    <source>
        <dbReference type="PROSITE-ProRule" id="PRU01077"/>
    </source>
</evidence>
<sequence>MDLTWSSQLLGDTDALGKHTAAAVDFVDRIANFVKKKSNLESMYAKDLRKLIKSAKGRQMKDDFLEGRGTAIMAFNNLINETENIASEHELMVDQLHTTDIGAIKSQLESHYKAAETSKKNYERACREAEIATKTFHNAEADTKSTKAQLDKMRNTAASKAKAAEDSKIETKEKLCQANERKALHYGTYLPDILKDMQRCDINRTNEISKYLSEYIEVYKNNLPSLSNIYDKMTTIQQSIDAEKDAEMVASENGSDFVLPEDLVFEEYKENSNREINKLSIAAGFSVVTGLFSKKKKEDDKDYEAYPPEKKKKKALTKITELETALEQLNRNRNGALKLYNAYSENPNYGDVNKVKKELIYLAREINQKNTERYNLQVMIADIDKLLPPDFPKMIPEDSVECDTRSDTSDMGSTMANDISSSNNELIVKKDNTDIANFTSDYRICKALYDFDGTSSGELTVFEGTQMFVLEEDTGQTGWTKVQINEDIGYVPTAYIEYI</sequence>
<dbReference type="InterPro" id="IPR001452">
    <property type="entry name" value="SH3_domain"/>
</dbReference>
<organism evidence="8 9">
    <name type="scientific">Trichoplax adhaerens</name>
    <name type="common">Trichoplax reptans</name>
    <dbReference type="NCBI Taxonomy" id="10228"/>
    <lineage>
        <taxon>Eukaryota</taxon>
        <taxon>Metazoa</taxon>
        <taxon>Placozoa</taxon>
        <taxon>Uniplacotomia</taxon>
        <taxon>Trichoplacea</taxon>
        <taxon>Trichoplacidae</taxon>
        <taxon>Trichoplax</taxon>
    </lineage>
</organism>
<evidence type="ECO:0000256" key="5">
    <source>
        <dbReference type="SAM" id="Coils"/>
    </source>
</evidence>
<keyword evidence="2 4" id="KW-0175">Coiled coil</keyword>
<dbReference type="InterPro" id="IPR057870">
    <property type="entry name" value="HR1_TOCA"/>
</dbReference>
<name>B3RN74_TRIAD</name>
<dbReference type="InParanoid" id="B3RN74"/>
<dbReference type="RefSeq" id="XP_002109805.1">
    <property type="nucleotide sequence ID" value="XM_002109769.1"/>
</dbReference>
<dbReference type="SMART" id="SM00326">
    <property type="entry name" value="SH3"/>
    <property type="match status" value="1"/>
</dbReference>
<dbReference type="STRING" id="10228.B3RN74"/>
<dbReference type="HOGENOM" id="CLU_023320_2_0_1"/>
<dbReference type="PANTHER" id="PTHR15735">
    <property type="entry name" value="FCH AND DOUBLE SH3 DOMAINS PROTEIN"/>
    <property type="match status" value="1"/>
</dbReference>
<dbReference type="FunCoup" id="B3RN74">
    <property type="interactions" value="1975"/>
</dbReference>
<dbReference type="Pfam" id="PF00611">
    <property type="entry name" value="FCH"/>
    <property type="match status" value="1"/>
</dbReference>
<feature type="coiled-coil region" evidence="5">
    <location>
        <begin position="105"/>
        <end position="132"/>
    </location>
</feature>
<feature type="domain" description="SH3" evidence="6">
    <location>
        <begin position="440"/>
        <end position="499"/>
    </location>
</feature>
<accession>B3RN74</accession>
<dbReference type="InterPro" id="IPR031160">
    <property type="entry name" value="F_BAR_dom"/>
</dbReference>
<dbReference type="Gene3D" id="2.30.30.40">
    <property type="entry name" value="SH3 Domains"/>
    <property type="match status" value="1"/>
</dbReference>
<dbReference type="PROSITE" id="PS50002">
    <property type="entry name" value="SH3"/>
    <property type="match status" value="1"/>
</dbReference>
<feature type="domain" description="F-BAR" evidence="7">
    <location>
        <begin position="107"/>
        <end position="245"/>
    </location>
</feature>
<evidence type="ECO:0000313" key="8">
    <source>
        <dbReference type="EMBL" id="EDV27971.1"/>
    </source>
</evidence>
<evidence type="ECO:0000259" key="7">
    <source>
        <dbReference type="PROSITE" id="PS51741"/>
    </source>
</evidence>
<evidence type="ECO:0008006" key="10">
    <source>
        <dbReference type="Google" id="ProtNLM"/>
    </source>
</evidence>
<dbReference type="Pfam" id="PF00018">
    <property type="entry name" value="SH3_1"/>
    <property type="match status" value="1"/>
</dbReference>
<dbReference type="InterPro" id="IPR027267">
    <property type="entry name" value="AH/BAR_dom_sf"/>
</dbReference>
<dbReference type="PANTHER" id="PTHR15735:SF12">
    <property type="entry name" value="CDC42-INTERACTING PROTEIN 4, ISOFORM B"/>
    <property type="match status" value="1"/>
</dbReference>
<dbReference type="EMBL" id="DS985242">
    <property type="protein sequence ID" value="EDV27971.1"/>
    <property type="molecule type" value="Genomic_DNA"/>
</dbReference>
<dbReference type="InterPro" id="IPR036028">
    <property type="entry name" value="SH3-like_dom_sf"/>
</dbReference>
<dbReference type="Gene3D" id="6.10.140.470">
    <property type="match status" value="1"/>
</dbReference>
<evidence type="ECO:0000313" key="9">
    <source>
        <dbReference type="Proteomes" id="UP000009022"/>
    </source>
</evidence>
<dbReference type="Pfam" id="PF25610">
    <property type="entry name" value="HR1_TOCA"/>
    <property type="match status" value="1"/>
</dbReference>
<dbReference type="OMA" id="WCRAFFT"/>
<dbReference type="GeneID" id="6750454"/>
<keyword evidence="9" id="KW-1185">Reference proteome</keyword>
<evidence type="ECO:0000256" key="3">
    <source>
        <dbReference type="PROSITE-ProRule" id="PRU00192"/>
    </source>
</evidence>
<gene>
    <name evidence="8" type="ORF">TRIADDRAFT_53065</name>
</gene>
<evidence type="ECO:0000256" key="1">
    <source>
        <dbReference type="ARBA" id="ARBA00022443"/>
    </source>
</evidence>
<evidence type="ECO:0000256" key="2">
    <source>
        <dbReference type="ARBA" id="ARBA00023054"/>
    </source>
</evidence>
<dbReference type="OrthoDB" id="8783038at2759"/>
<dbReference type="CTD" id="6750454"/>
<dbReference type="SUPFAM" id="SSF103657">
    <property type="entry name" value="BAR/IMD domain-like"/>
    <property type="match status" value="1"/>
</dbReference>